<name>A0A2N5N5R4_9BACL</name>
<dbReference type="EMBL" id="NFEZ01000004">
    <property type="protein sequence ID" value="PLT45694.1"/>
    <property type="molecule type" value="Genomic_DNA"/>
</dbReference>
<proteinExistence type="predicted"/>
<accession>A0A2N5N5R4</accession>
<protein>
    <submittedName>
        <fullName evidence="1">Uncharacterized protein</fullName>
    </submittedName>
</protein>
<organism evidence="1 2">
    <name type="scientific">Paenibacillus pasadenensis</name>
    <dbReference type="NCBI Taxonomy" id="217090"/>
    <lineage>
        <taxon>Bacteria</taxon>
        <taxon>Bacillati</taxon>
        <taxon>Bacillota</taxon>
        <taxon>Bacilli</taxon>
        <taxon>Bacillales</taxon>
        <taxon>Paenibacillaceae</taxon>
        <taxon>Paenibacillus</taxon>
    </lineage>
</organism>
<evidence type="ECO:0000313" key="2">
    <source>
        <dbReference type="Proteomes" id="UP000234789"/>
    </source>
</evidence>
<gene>
    <name evidence="1" type="ORF">B8V81_4125</name>
</gene>
<reference evidence="1 2" key="1">
    <citation type="submission" date="2017-05" db="EMBL/GenBank/DDBJ databases">
        <title>Functional genome analysis of Paenibacillus pasadenensis strain R16: insights on endophytic life style and antifungal activity.</title>
        <authorList>
            <person name="Passera A."/>
            <person name="Marcolungo L."/>
            <person name="Casati P."/>
            <person name="Brasca M."/>
            <person name="Quaglino F."/>
            <person name="Delledonne M."/>
        </authorList>
    </citation>
    <scope>NUCLEOTIDE SEQUENCE [LARGE SCALE GENOMIC DNA]</scope>
    <source>
        <strain evidence="1 2">R16</strain>
    </source>
</reference>
<dbReference type="RefSeq" id="WP_101809064.1">
    <property type="nucleotide sequence ID" value="NZ_NFEZ01000004.1"/>
</dbReference>
<dbReference type="Proteomes" id="UP000234789">
    <property type="component" value="Unassembled WGS sequence"/>
</dbReference>
<evidence type="ECO:0000313" key="1">
    <source>
        <dbReference type="EMBL" id="PLT45694.1"/>
    </source>
</evidence>
<sequence length="178" mass="19446">MIKWRLLPFLATVAVSAALLFGGWYAYQQTAVERPLSKAVQALPGVSSAQPSLSQDVVTVKLTLNGGADLRTIYEQISRQGASVIGSRKLVLQVDGPTSPKLEEIWSSQLFTIAEAMENREYSRIPDALAAMQKSHEGLRAKSSMDQANVYVTLEYGTDTKYVILPRAGETMGVWPNA</sequence>
<keyword evidence="2" id="KW-1185">Reference proteome</keyword>
<dbReference type="AlphaFoldDB" id="A0A2N5N5R4"/>
<comment type="caution">
    <text evidence="1">The sequence shown here is derived from an EMBL/GenBank/DDBJ whole genome shotgun (WGS) entry which is preliminary data.</text>
</comment>